<organism evidence="1 2">
    <name type="scientific">Elysia crispata</name>
    <name type="common">lettuce slug</name>
    <dbReference type="NCBI Taxonomy" id="231223"/>
    <lineage>
        <taxon>Eukaryota</taxon>
        <taxon>Metazoa</taxon>
        <taxon>Spiralia</taxon>
        <taxon>Lophotrochozoa</taxon>
        <taxon>Mollusca</taxon>
        <taxon>Gastropoda</taxon>
        <taxon>Heterobranchia</taxon>
        <taxon>Euthyneura</taxon>
        <taxon>Panpulmonata</taxon>
        <taxon>Sacoglossa</taxon>
        <taxon>Placobranchoidea</taxon>
        <taxon>Plakobranchidae</taxon>
        <taxon>Elysia</taxon>
    </lineage>
</organism>
<name>A0AAE1A8T0_9GAST</name>
<reference evidence="1" key="1">
    <citation type="journal article" date="2023" name="G3 (Bethesda)">
        <title>A reference genome for the long-term kleptoplast-retaining sea slug Elysia crispata morphotype clarki.</title>
        <authorList>
            <person name="Eastman K.E."/>
            <person name="Pendleton A.L."/>
            <person name="Shaikh M.A."/>
            <person name="Suttiyut T."/>
            <person name="Ogas R."/>
            <person name="Tomko P."/>
            <person name="Gavelis G."/>
            <person name="Widhalm J.R."/>
            <person name="Wisecaver J.H."/>
        </authorList>
    </citation>
    <scope>NUCLEOTIDE SEQUENCE</scope>
    <source>
        <strain evidence="1">ECLA1</strain>
    </source>
</reference>
<evidence type="ECO:0000313" key="2">
    <source>
        <dbReference type="Proteomes" id="UP001283361"/>
    </source>
</evidence>
<sequence length="109" mass="12278">MLDLSSSNSTCFRCCSDLPIDHATSYMRGVEHLKTPKIWICLKVRRVPRAGLTSRDLCLTAWPQHLCKQQYRPVLLTASASSQIPRNKSADLQRNKPRALRILGCSPCP</sequence>
<accession>A0AAE1A8T0</accession>
<keyword evidence="2" id="KW-1185">Reference proteome</keyword>
<protein>
    <submittedName>
        <fullName evidence="1">Uncharacterized protein</fullName>
    </submittedName>
</protein>
<gene>
    <name evidence="1" type="ORF">RRG08_033689</name>
</gene>
<proteinExistence type="predicted"/>
<dbReference type="EMBL" id="JAWDGP010002410">
    <property type="protein sequence ID" value="KAK3783428.1"/>
    <property type="molecule type" value="Genomic_DNA"/>
</dbReference>
<dbReference type="Proteomes" id="UP001283361">
    <property type="component" value="Unassembled WGS sequence"/>
</dbReference>
<dbReference type="AlphaFoldDB" id="A0AAE1A8T0"/>
<evidence type="ECO:0000313" key="1">
    <source>
        <dbReference type="EMBL" id="KAK3783428.1"/>
    </source>
</evidence>
<comment type="caution">
    <text evidence="1">The sequence shown here is derived from an EMBL/GenBank/DDBJ whole genome shotgun (WGS) entry which is preliminary data.</text>
</comment>